<evidence type="ECO:0000313" key="3">
    <source>
        <dbReference type="EMBL" id="ELY99647.1"/>
    </source>
</evidence>
<name>M0ANX7_9EURY</name>
<dbReference type="GO" id="GO:0080120">
    <property type="term" value="P:CAAX-box protein maturation"/>
    <property type="evidence" value="ECO:0007669"/>
    <property type="project" value="UniProtKB-ARBA"/>
</dbReference>
<feature type="transmembrane region" description="Helical" evidence="1">
    <location>
        <begin position="60"/>
        <end position="82"/>
    </location>
</feature>
<dbReference type="InterPro" id="IPR003675">
    <property type="entry name" value="Rce1/LyrA-like_dom"/>
</dbReference>
<dbReference type="PATRIC" id="fig|1227491.4.peg.4081"/>
<feature type="transmembrane region" description="Helical" evidence="1">
    <location>
        <begin position="136"/>
        <end position="157"/>
    </location>
</feature>
<evidence type="ECO:0000256" key="1">
    <source>
        <dbReference type="SAM" id="Phobius"/>
    </source>
</evidence>
<dbReference type="Pfam" id="PF02517">
    <property type="entry name" value="Rce1-like"/>
    <property type="match status" value="1"/>
</dbReference>
<dbReference type="PANTHER" id="PTHR36435:SF1">
    <property type="entry name" value="CAAX AMINO TERMINAL PROTEASE FAMILY PROTEIN"/>
    <property type="match status" value="1"/>
</dbReference>
<dbReference type="InterPro" id="IPR052710">
    <property type="entry name" value="CAAX_protease"/>
</dbReference>
<dbReference type="GO" id="GO:0004175">
    <property type="term" value="F:endopeptidase activity"/>
    <property type="evidence" value="ECO:0007669"/>
    <property type="project" value="UniProtKB-ARBA"/>
</dbReference>
<accession>M0ANX7</accession>
<keyword evidence="1" id="KW-1133">Transmembrane helix</keyword>
<dbReference type="PANTHER" id="PTHR36435">
    <property type="entry name" value="SLR1288 PROTEIN"/>
    <property type="match status" value="1"/>
</dbReference>
<feature type="transmembrane region" description="Helical" evidence="1">
    <location>
        <begin position="102"/>
        <end position="124"/>
    </location>
</feature>
<keyword evidence="1" id="KW-0812">Transmembrane</keyword>
<feature type="transmembrane region" description="Helical" evidence="1">
    <location>
        <begin position="202"/>
        <end position="220"/>
    </location>
</feature>
<feature type="transmembrane region" description="Helical" evidence="1">
    <location>
        <begin position="178"/>
        <end position="196"/>
    </location>
</feature>
<evidence type="ECO:0000313" key="4">
    <source>
        <dbReference type="Proteomes" id="UP000011591"/>
    </source>
</evidence>
<protein>
    <recommendedName>
        <fullName evidence="2">CAAX prenyl protease 2/Lysostaphin resistance protein A-like domain-containing protein</fullName>
    </recommendedName>
</protein>
<dbReference type="Proteomes" id="UP000011591">
    <property type="component" value="Unassembled WGS sequence"/>
</dbReference>
<organism evidence="3 4">
    <name type="scientific">Natrialba aegyptia DSM 13077</name>
    <dbReference type="NCBI Taxonomy" id="1227491"/>
    <lineage>
        <taxon>Archaea</taxon>
        <taxon>Methanobacteriati</taxon>
        <taxon>Methanobacteriota</taxon>
        <taxon>Stenosarchaea group</taxon>
        <taxon>Halobacteria</taxon>
        <taxon>Halobacteriales</taxon>
        <taxon>Natrialbaceae</taxon>
        <taxon>Natrialba</taxon>
    </lineage>
</organism>
<sequence>MFNRIMDNRQQADELSGSPLQTGWRSRVRALVIGLGLVVTALLIGTALSIPLFVLGGTSLAALTATIILSEAGYAIAGWLYLRRWFSESVPITLPTPRQGVWVIASTLLMLGIATGVSALSTMFDVQFGRVDQEFIAGNPTMVLVMAALSFVLIAPAEEYLFRGVIQQRLMRSMQPSAAIVATAFLFVIPHAIGYLGGAEGVFLLSVVPFSLAVVMGVLYERVNNLSVPILAHACYNAALFLTTYVTEF</sequence>
<proteinExistence type="predicted"/>
<feature type="transmembrane region" description="Helical" evidence="1">
    <location>
        <begin position="227"/>
        <end position="246"/>
    </location>
</feature>
<gene>
    <name evidence="3" type="ORF">C480_20304</name>
</gene>
<reference evidence="3 4" key="1">
    <citation type="journal article" date="2014" name="PLoS Genet.">
        <title>Phylogenetically driven sequencing of extremely halophilic archaea reveals strategies for static and dynamic osmo-response.</title>
        <authorList>
            <person name="Becker E.A."/>
            <person name="Seitzer P.M."/>
            <person name="Tritt A."/>
            <person name="Larsen D."/>
            <person name="Krusor M."/>
            <person name="Yao A.I."/>
            <person name="Wu D."/>
            <person name="Madern D."/>
            <person name="Eisen J.A."/>
            <person name="Darling A.E."/>
            <person name="Facciotti M.T."/>
        </authorList>
    </citation>
    <scope>NUCLEOTIDE SEQUENCE [LARGE SCALE GENOMIC DNA]</scope>
    <source>
        <strain evidence="3 4">DSM 13077</strain>
    </source>
</reference>
<dbReference type="AlphaFoldDB" id="M0ANX7"/>
<feature type="transmembrane region" description="Helical" evidence="1">
    <location>
        <begin position="30"/>
        <end position="54"/>
    </location>
</feature>
<comment type="caution">
    <text evidence="3">The sequence shown here is derived from an EMBL/GenBank/DDBJ whole genome shotgun (WGS) entry which is preliminary data.</text>
</comment>
<feature type="domain" description="CAAX prenyl protease 2/Lysostaphin resistance protein A-like" evidence="2">
    <location>
        <begin position="142"/>
        <end position="238"/>
    </location>
</feature>
<keyword evidence="1" id="KW-0472">Membrane</keyword>
<dbReference type="EMBL" id="AOIP01000056">
    <property type="protein sequence ID" value="ELY99647.1"/>
    <property type="molecule type" value="Genomic_DNA"/>
</dbReference>
<evidence type="ECO:0000259" key="2">
    <source>
        <dbReference type="Pfam" id="PF02517"/>
    </source>
</evidence>
<keyword evidence="4" id="KW-1185">Reference proteome</keyword>